<gene>
    <name evidence="1" type="ORF">HH216_23410</name>
</gene>
<dbReference type="AlphaFoldDB" id="A0A7L5DTU5"/>
<keyword evidence="2" id="KW-1185">Reference proteome</keyword>
<protein>
    <submittedName>
        <fullName evidence="1">Uncharacterized protein</fullName>
    </submittedName>
</protein>
<dbReference type="EMBL" id="CP051677">
    <property type="protein sequence ID" value="QJD81042.1"/>
    <property type="molecule type" value="Genomic_DNA"/>
</dbReference>
<sequence length="45" mass="4904">MKNTTATSTPRLTLKKERIINLTATNSVQNGGKAFTLTTIIPPIF</sequence>
<proteinExistence type="predicted"/>
<name>A0A7L5DTU5_9BACT</name>
<reference evidence="1 2" key="1">
    <citation type="submission" date="2020-04" db="EMBL/GenBank/DDBJ databases">
        <title>Genome sequencing of novel species.</title>
        <authorList>
            <person name="Heo J."/>
            <person name="Kim S.-J."/>
            <person name="Kim J.-S."/>
            <person name="Hong S.-B."/>
            <person name="Kwon S.-W."/>
        </authorList>
    </citation>
    <scope>NUCLEOTIDE SEQUENCE [LARGE SCALE GENOMIC DNA]</scope>
    <source>
        <strain evidence="1 2">CJU-R4</strain>
    </source>
</reference>
<evidence type="ECO:0000313" key="2">
    <source>
        <dbReference type="Proteomes" id="UP000501128"/>
    </source>
</evidence>
<accession>A0A7L5DTU5</accession>
<dbReference type="KEGG" id="srho:HH216_23410"/>
<dbReference type="RefSeq" id="WP_169553061.1">
    <property type="nucleotide sequence ID" value="NZ_CP051677.1"/>
</dbReference>
<evidence type="ECO:0000313" key="1">
    <source>
        <dbReference type="EMBL" id="QJD81042.1"/>
    </source>
</evidence>
<dbReference type="Proteomes" id="UP000501128">
    <property type="component" value="Chromosome"/>
</dbReference>
<organism evidence="1 2">
    <name type="scientific">Spirosoma rhododendri</name>
    <dbReference type="NCBI Taxonomy" id="2728024"/>
    <lineage>
        <taxon>Bacteria</taxon>
        <taxon>Pseudomonadati</taxon>
        <taxon>Bacteroidota</taxon>
        <taxon>Cytophagia</taxon>
        <taxon>Cytophagales</taxon>
        <taxon>Cytophagaceae</taxon>
        <taxon>Spirosoma</taxon>
    </lineage>
</organism>